<proteinExistence type="predicted"/>
<gene>
    <name evidence="2" type="ORF">ACFP57_06270</name>
</gene>
<feature type="transmembrane region" description="Helical" evidence="1">
    <location>
        <begin position="38"/>
        <end position="59"/>
    </location>
</feature>
<keyword evidence="1" id="KW-0472">Membrane</keyword>
<dbReference type="EMBL" id="JBHSUA010000013">
    <property type="protein sequence ID" value="MFC6396589.1"/>
    <property type="molecule type" value="Genomic_DNA"/>
</dbReference>
<comment type="caution">
    <text evidence="2">The sequence shown here is derived from an EMBL/GenBank/DDBJ whole genome shotgun (WGS) entry which is preliminary data.</text>
</comment>
<dbReference type="Proteomes" id="UP001596266">
    <property type="component" value="Unassembled WGS sequence"/>
</dbReference>
<feature type="transmembrane region" description="Helical" evidence="1">
    <location>
        <begin position="65"/>
        <end position="86"/>
    </location>
</feature>
<keyword evidence="3" id="KW-1185">Reference proteome</keyword>
<dbReference type="InterPro" id="IPR012340">
    <property type="entry name" value="NA-bd_OB-fold"/>
</dbReference>
<dbReference type="RefSeq" id="WP_343885623.1">
    <property type="nucleotide sequence ID" value="NZ_BAAAKI010000009.1"/>
</dbReference>
<sequence length="175" mass="17776">MGEFLIIGGIGAALLLVLLVVGDVLEGINHFEAFGGELFSSAGLAGFIGALGFGGAIALSLTHSYPVAVGAGVVLGLLVGWLVGWLTRKIKDDESQPALRTASLVGLGGTVISDIPVSGYGEVRLFAGGQPMKINARADHPLAAGTRVWVSDVLSATAVQVQATDALEAGPEELQ</sequence>
<accession>A0ABW1X1D5</accession>
<evidence type="ECO:0000256" key="1">
    <source>
        <dbReference type="SAM" id="Phobius"/>
    </source>
</evidence>
<protein>
    <submittedName>
        <fullName evidence="2">NfeD family protein</fullName>
    </submittedName>
</protein>
<organism evidence="2 3">
    <name type="scientific">Luteococcus sanguinis</name>
    <dbReference type="NCBI Taxonomy" id="174038"/>
    <lineage>
        <taxon>Bacteria</taxon>
        <taxon>Bacillati</taxon>
        <taxon>Actinomycetota</taxon>
        <taxon>Actinomycetes</taxon>
        <taxon>Propionibacteriales</taxon>
        <taxon>Propionibacteriaceae</taxon>
        <taxon>Luteococcus</taxon>
    </lineage>
</organism>
<reference evidence="3" key="1">
    <citation type="journal article" date="2019" name="Int. J. Syst. Evol. Microbiol.">
        <title>The Global Catalogue of Microorganisms (GCM) 10K type strain sequencing project: providing services to taxonomists for standard genome sequencing and annotation.</title>
        <authorList>
            <consortium name="The Broad Institute Genomics Platform"/>
            <consortium name="The Broad Institute Genome Sequencing Center for Infectious Disease"/>
            <person name="Wu L."/>
            <person name="Ma J."/>
        </authorList>
    </citation>
    <scope>NUCLEOTIDE SEQUENCE [LARGE SCALE GENOMIC DNA]</scope>
    <source>
        <strain evidence="3">CGMCC 1.15277</strain>
    </source>
</reference>
<evidence type="ECO:0000313" key="3">
    <source>
        <dbReference type="Proteomes" id="UP001596266"/>
    </source>
</evidence>
<dbReference type="Gene3D" id="2.40.50.140">
    <property type="entry name" value="Nucleic acid-binding proteins"/>
    <property type="match status" value="1"/>
</dbReference>
<keyword evidence="1" id="KW-0812">Transmembrane</keyword>
<feature type="transmembrane region" description="Helical" evidence="1">
    <location>
        <begin position="6"/>
        <end position="26"/>
    </location>
</feature>
<name>A0ABW1X1D5_9ACTN</name>
<keyword evidence="1" id="KW-1133">Transmembrane helix</keyword>
<evidence type="ECO:0000313" key="2">
    <source>
        <dbReference type="EMBL" id="MFC6396589.1"/>
    </source>
</evidence>